<organism evidence="1">
    <name type="scientific">Clostridium butyricum</name>
    <dbReference type="NCBI Taxonomy" id="1492"/>
    <lineage>
        <taxon>Bacteria</taxon>
        <taxon>Bacillati</taxon>
        <taxon>Bacillota</taxon>
        <taxon>Clostridia</taxon>
        <taxon>Eubacteriales</taxon>
        <taxon>Clostridiaceae</taxon>
        <taxon>Clostridium</taxon>
    </lineage>
</organism>
<dbReference type="Pfam" id="PF19677">
    <property type="entry name" value="DUF6179"/>
    <property type="match status" value="1"/>
</dbReference>
<accession>A0A6N3H342</accession>
<dbReference type="AlphaFoldDB" id="A0A6N3H342"/>
<proteinExistence type="predicted"/>
<reference evidence="1" key="1">
    <citation type="submission" date="2019-11" db="EMBL/GenBank/DDBJ databases">
        <authorList>
            <person name="Feng L."/>
        </authorList>
    </citation>
    <scope>NUCLEOTIDE SEQUENCE</scope>
    <source>
        <strain evidence="1">CButyricumLFYP62</strain>
    </source>
</reference>
<dbReference type="InterPro" id="IPR045751">
    <property type="entry name" value="DUF6179"/>
</dbReference>
<gene>
    <name evidence="1" type="ORF">CBLFYP62_03499</name>
</gene>
<dbReference type="EMBL" id="CACRTU010000044">
    <property type="protein sequence ID" value="VYU71304.1"/>
    <property type="molecule type" value="Genomic_DNA"/>
</dbReference>
<sequence>MSGDDKMDLKKIETFNEKNDLEKTNKIVFEDYKSILNSNMNNEFFFKDLLVKCYEKKLIDDENLKRINYERIELLKVQLKYYTKDESSSVLEEDAEKILDGIDYTISIYLKELYEEDKRLKNLNKQNILLDKLKNEELSFMFQNGFKIIKKKREESRLLFLKVQNDKLKTDNISYNDTIDRGIGIFFTTYNDFFTPQEAPCSIDYQLFIGDIGGDIGCVGIEYIEKYLKTLDLENEFCRNFNTQEISEVLNGYDRESEFLLINIFELIFINSIGRIICGKNLNNLNINESDRNNIYNKLKSFSYDDLEVYFVKCSETCIDMLNIQNKELKKYMNMAAADSVKHIYNCIKLNKLEKVFISFIDDLENQFIEYIDKPKLSNSKFRAIIEKIRNSVETDNKIEIIKNNIESLQDIVDMLEADCLFESEYDEYFKTLSEIEVILLFKHMKDFDLLNICEKEWQYKFKKYLSNLNIEKYNLIVKYSEKVKII</sequence>
<evidence type="ECO:0000313" key="1">
    <source>
        <dbReference type="EMBL" id="VYU71304.1"/>
    </source>
</evidence>
<name>A0A6N3H342_CLOBU</name>
<protein>
    <submittedName>
        <fullName evidence="1">Uncharacterized protein</fullName>
    </submittedName>
</protein>